<evidence type="ECO:0000313" key="6">
    <source>
        <dbReference type="Proteomes" id="UP000184073"/>
    </source>
</evidence>
<dbReference type="Proteomes" id="UP000184073">
    <property type="component" value="Unassembled WGS sequence"/>
</dbReference>
<proteinExistence type="inferred from homology"/>
<dbReference type="PROSITE" id="PS00122">
    <property type="entry name" value="CARBOXYLESTERASE_B_1"/>
    <property type="match status" value="1"/>
</dbReference>
<comment type="similarity">
    <text evidence="1 3">Belongs to the type-B carboxylesterase/lipase family.</text>
</comment>
<dbReference type="STRING" id="1036611.A0A1L9PYC6"/>
<dbReference type="GeneID" id="63726151"/>
<accession>A0A1L9PYC6</accession>
<dbReference type="PANTHER" id="PTHR43142">
    <property type="entry name" value="CARBOXYLIC ESTER HYDROLASE"/>
    <property type="match status" value="1"/>
</dbReference>
<dbReference type="InterPro" id="IPR002018">
    <property type="entry name" value="CarbesteraseB"/>
</dbReference>
<dbReference type="PANTHER" id="PTHR43142:SF1">
    <property type="entry name" value="CARBOXYLIC ESTER HYDROLASE"/>
    <property type="match status" value="1"/>
</dbReference>
<name>A0A1L9PYC6_ASPVE</name>
<evidence type="ECO:0000256" key="1">
    <source>
        <dbReference type="ARBA" id="ARBA00005964"/>
    </source>
</evidence>
<evidence type="ECO:0000256" key="2">
    <source>
        <dbReference type="ARBA" id="ARBA00022801"/>
    </source>
</evidence>
<dbReference type="SUPFAM" id="SSF53474">
    <property type="entry name" value="alpha/beta-Hydrolases"/>
    <property type="match status" value="1"/>
</dbReference>
<gene>
    <name evidence="5" type="ORF">ASPVEDRAFT_32735</name>
</gene>
<dbReference type="Gene3D" id="3.40.50.1820">
    <property type="entry name" value="alpha/beta hydrolase"/>
    <property type="match status" value="1"/>
</dbReference>
<protein>
    <recommendedName>
        <fullName evidence="3">Carboxylic ester hydrolase</fullName>
        <ecNumber evidence="3">3.1.1.-</ecNumber>
    </recommendedName>
</protein>
<keyword evidence="2 3" id="KW-0378">Hydrolase</keyword>
<dbReference type="InterPro" id="IPR019826">
    <property type="entry name" value="Carboxylesterase_B_AS"/>
</dbReference>
<dbReference type="InterPro" id="IPR029058">
    <property type="entry name" value="AB_hydrolase_fold"/>
</dbReference>
<keyword evidence="6" id="KW-1185">Reference proteome</keyword>
<dbReference type="VEuPathDB" id="FungiDB:ASPVEDRAFT_32735"/>
<evidence type="ECO:0000313" key="5">
    <source>
        <dbReference type="EMBL" id="OJJ06436.1"/>
    </source>
</evidence>
<evidence type="ECO:0000256" key="3">
    <source>
        <dbReference type="RuleBase" id="RU361235"/>
    </source>
</evidence>
<dbReference type="RefSeq" id="XP_040672198.1">
    <property type="nucleotide sequence ID" value="XM_040810640.1"/>
</dbReference>
<dbReference type="EC" id="3.1.1.-" evidence="3"/>
<dbReference type="GO" id="GO:0016787">
    <property type="term" value="F:hydrolase activity"/>
    <property type="evidence" value="ECO:0007669"/>
    <property type="project" value="UniProtKB-KW"/>
</dbReference>
<dbReference type="OrthoDB" id="3200163at2759"/>
<dbReference type="AlphaFoldDB" id="A0A1L9PYC6"/>
<reference evidence="6" key="1">
    <citation type="journal article" date="2017" name="Genome Biol.">
        <title>Comparative genomics reveals high biological diversity and specific adaptations in the industrially and medically important fungal genus Aspergillus.</title>
        <authorList>
            <person name="de Vries R.P."/>
            <person name="Riley R."/>
            <person name="Wiebenga A."/>
            <person name="Aguilar-Osorio G."/>
            <person name="Amillis S."/>
            <person name="Uchima C.A."/>
            <person name="Anderluh G."/>
            <person name="Asadollahi M."/>
            <person name="Askin M."/>
            <person name="Barry K."/>
            <person name="Battaglia E."/>
            <person name="Bayram O."/>
            <person name="Benocci T."/>
            <person name="Braus-Stromeyer S.A."/>
            <person name="Caldana C."/>
            <person name="Canovas D."/>
            <person name="Cerqueira G.C."/>
            <person name="Chen F."/>
            <person name="Chen W."/>
            <person name="Choi C."/>
            <person name="Clum A."/>
            <person name="Dos Santos R.A."/>
            <person name="Damasio A.R."/>
            <person name="Diallinas G."/>
            <person name="Emri T."/>
            <person name="Fekete E."/>
            <person name="Flipphi M."/>
            <person name="Freyberg S."/>
            <person name="Gallo A."/>
            <person name="Gournas C."/>
            <person name="Habgood R."/>
            <person name="Hainaut M."/>
            <person name="Harispe M.L."/>
            <person name="Henrissat B."/>
            <person name="Hilden K.S."/>
            <person name="Hope R."/>
            <person name="Hossain A."/>
            <person name="Karabika E."/>
            <person name="Karaffa L."/>
            <person name="Karanyi Z."/>
            <person name="Krasevec N."/>
            <person name="Kuo A."/>
            <person name="Kusch H."/>
            <person name="LaButti K."/>
            <person name="Lagendijk E.L."/>
            <person name="Lapidus A."/>
            <person name="Levasseur A."/>
            <person name="Lindquist E."/>
            <person name="Lipzen A."/>
            <person name="Logrieco A.F."/>
            <person name="MacCabe A."/>
            <person name="Maekelae M.R."/>
            <person name="Malavazi I."/>
            <person name="Melin P."/>
            <person name="Meyer V."/>
            <person name="Mielnichuk N."/>
            <person name="Miskei M."/>
            <person name="Molnar A.P."/>
            <person name="Mule G."/>
            <person name="Ngan C.Y."/>
            <person name="Orejas M."/>
            <person name="Orosz E."/>
            <person name="Ouedraogo J.P."/>
            <person name="Overkamp K.M."/>
            <person name="Park H.-S."/>
            <person name="Perrone G."/>
            <person name="Piumi F."/>
            <person name="Punt P.J."/>
            <person name="Ram A.F."/>
            <person name="Ramon A."/>
            <person name="Rauscher S."/>
            <person name="Record E."/>
            <person name="Riano-Pachon D.M."/>
            <person name="Robert V."/>
            <person name="Roehrig J."/>
            <person name="Ruller R."/>
            <person name="Salamov A."/>
            <person name="Salih N.S."/>
            <person name="Samson R.A."/>
            <person name="Sandor E."/>
            <person name="Sanguinetti M."/>
            <person name="Schuetze T."/>
            <person name="Sepcic K."/>
            <person name="Shelest E."/>
            <person name="Sherlock G."/>
            <person name="Sophianopoulou V."/>
            <person name="Squina F.M."/>
            <person name="Sun H."/>
            <person name="Susca A."/>
            <person name="Todd R.B."/>
            <person name="Tsang A."/>
            <person name="Unkles S.E."/>
            <person name="van de Wiele N."/>
            <person name="van Rossen-Uffink D."/>
            <person name="Oliveira J.V."/>
            <person name="Vesth T.C."/>
            <person name="Visser J."/>
            <person name="Yu J.-H."/>
            <person name="Zhou M."/>
            <person name="Andersen M.R."/>
            <person name="Archer D.B."/>
            <person name="Baker S.E."/>
            <person name="Benoit I."/>
            <person name="Brakhage A.A."/>
            <person name="Braus G.H."/>
            <person name="Fischer R."/>
            <person name="Frisvad J.C."/>
            <person name="Goldman G.H."/>
            <person name="Houbraken J."/>
            <person name="Oakley B."/>
            <person name="Pocsi I."/>
            <person name="Scazzocchio C."/>
            <person name="Seiboth B."/>
            <person name="vanKuyk P.A."/>
            <person name="Wortman J."/>
            <person name="Dyer P.S."/>
            <person name="Grigoriev I.V."/>
        </authorList>
    </citation>
    <scope>NUCLEOTIDE SEQUENCE [LARGE SCALE GENOMIC DNA]</scope>
    <source>
        <strain evidence="6">CBS 583.65</strain>
    </source>
</reference>
<organism evidence="5 6">
    <name type="scientific">Aspergillus versicolor CBS 583.65</name>
    <dbReference type="NCBI Taxonomy" id="1036611"/>
    <lineage>
        <taxon>Eukaryota</taxon>
        <taxon>Fungi</taxon>
        <taxon>Dikarya</taxon>
        <taxon>Ascomycota</taxon>
        <taxon>Pezizomycotina</taxon>
        <taxon>Eurotiomycetes</taxon>
        <taxon>Eurotiomycetidae</taxon>
        <taxon>Eurotiales</taxon>
        <taxon>Aspergillaceae</taxon>
        <taxon>Aspergillus</taxon>
        <taxon>Aspergillus subgen. Nidulantes</taxon>
    </lineage>
</organism>
<dbReference type="EMBL" id="KV878135">
    <property type="protein sequence ID" value="OJJ06436.1"/>
    <property type="molecule type" value="Genomic_DNA"/>
</dbReference>
<sequence>MSSTFHFNHSQLGDLVGLPRGNDVVQFRGIPFASIPARFRQSVMVHGLPLQPFDATQSGPICPQTDLVGPPFWDGALPQDYPVLYSPKMCELNCLNLTITAPTSALEAHNQAKVPVLIFIHGGAFIGGSQCVTIAGREVFDATNLVRASLARKQSIVVVTINYRLGPLGFMASQELEAFNRYHGEPVGNYGFHDQARGLDWVNKFIGAFGGDPGQVTLHGTSAGGCSTHYHTVKPNRRFRRAILSSGTLTGISPKSMAEHQVIFQGVVDNLRKVASTPAPALELVQSVPVHDLIASITPEIYNPLSDDDWRNNSADGFGDHAPLELMVGACEFEQEVAEVLLSDIKNNKELFGDKLLNKVRGLCTANEMLHNQQGFPLQYHEVLKAYNIGVATSFTNWAALAADVMFRLPPMYLASRYPNTKMFIYEIAARNPFPNWKPSYGKANHGINDILLFNVAEDLVPAEHLSDWQGSVEQIQSAWLDFCYGLDPWAHFKTTENGDPGPFYKFRNGKDGQLCHSLEELLGQETAKRFKAILEVLKSDSDT</sequence>
<evidence type="ECO:0000259" key="4">
    <source>
        <dbReference type="Pfam" id="PF00135"/>
    </source>
</evidence>
<dbReference type="Pfam" id="PF00135">
    <property type="entry name" value="COesterase"/>
    <property type="match status" value="1"/>
</dbReference>
<feature type="domain" description="Carboxylesterase type B" evidence="4">
    <location>
        <begin position="15"/>
        <end position="457"/>
    </location>
</feature>